<feature type="transmembrane region" description="Helical" evidence="1">
    <location>
        <begin position="93"/>
        <end position="116"/>
    </location>
</feature>
<evidence type="ECO:0000256" key="1">
    <source>
        <dbReference type="SAM" id="Phobius"/>
    </source>
</evidence>
<accession>A0A1H7FUM3</accession>
<dbReference type="STRING" id="650850.SAMN04488129_101176"/>
<protein>
    <submittedName>
        <fullName evidence="2">Uncharacterized protein</fullName>
    </submittedName>
</protein>
<keyword evidence="1" id="KW-0472">Membrane</keyword>
<dbReference type="Proteomes" id="UP000198807">
    <property type="component" value="Unassembled WGS sequence"/>
</dbReference>
<keyword evidence="3" id="KW-1185">Reference proteome</keyword>
<dbReference type="RefSeq" id="WP_089709761.1">
    <property type="nucleotide sequence ID" value="NZ_FOBC01000001.1"/>
</dbReference>
<gene>
    <name evidence="2" type="ORF">SAMN04488129_101176</name>
</gene>
<dbReference type="AlphaFoldDB" id="A0A1H7FUM3"/>
<feature type="transmembrane region" description="Helical" evidence="1">
    <location>
        <begin position="68"/>
        <end position="87"/>
    </location>
</feature>
<dbReference type="EMBL" id="FOBC01000001">
    <property type="protein sequence ID" value="SEK27880.1"/>
    <property type="molecule type" value="Genomic_DNA"/>
</dbReference>
<evidence type="ECO:0000313" key="3">
    <source>
        <dbReference type="Proteomes" id="UP000198807"/>
    </source>
</evidence>
<sequence>MGATPTPERLSLLLGLGLLMLATLPRYLVGGHETRLSVMLMALAVVAVVIVLQWRLLSDEARSRLPGLLRLLGVSLGAGLVMMAVWHTLTSDFFGWELLVSHGATLGLLLHALWLWKKTPSA</sequence>
<name>A0A1H7FUM3_9GAMM</name>
<evidence type="ECO:0000313" key="2">
    <source>
        <dbReference type="EMBL" id="SEK27880.1"/>
    </source>
</evidence>
<feature type="transmembrane region" description="Helical" evidence="1">
    <location>
        <begin position="36"/>
        <end position="56"/>
    </location>
</feature>
<keyword evidence="1" id="KW-0812">Transmembrane</keyword>
<organism evidence="2 3">
    <name type="scientific">Halomonas daqiaonensis</name>
    <dbReference type="NCBI Taxonomy" id="650850"/>
    <lineage>
        <taxon>Bacteria</taxon>
        <taxon>Pseudomonadati</taxon>
        <taxon>Pseudomonadota</taxon>
        <taxon>Gammaproteobacteria</taxon>
        <taxon>Oceanospirillales</taxon>
        <taxon>Halomonadaceae</taxon>
        <taxon>Halomonas</taxon>
    </lineage>
</organism>
<reference evidence="3" key="1">
    <citation type="submission" date="2016-10" db="EMBL/GenBank/DDBJ databases">
        <authorList>
            <person name="Varghese N."/>
            <person name="Submissions S."/>
        </authorList>
    </citation>
    <scope>NUCLEOTIDE SEQUENCE [LARGE SCALE GENOMIC DNA]</scope>
    <source>
        <strain evidence="3">CGMCC 1.9150</strain>
    </source>
</reference>
<proteinExistence type="predicted"/>
<keyword evidence="1" id="KW-1133">Transmembrane helix</keyword>